<dbReference type="GO" id="GO:0034058">
    <property type="term" value="P:endosomal vesicle fusion"/>
    <property type="evidence" value="ECO:0007669"/>
    <property type="project" value="TreeGrafter"/>
</dbReference>
<dbReference type="PROSITE" id="PS50089">
    <property type="entry name" value="ZF_RING_2"/>
    <property type="match status" value="1"/>
</dbReference>
<dbReference type="InterPro" id="IPR036322">
    <property type="entry name" value="WD40_repeat_dom_sf"/>
</dbReference>
<protein>
    <recommendedName>
        <fullName evidence="5">RING-type domain-containing protein</fullName>
    </recommendedName>
</protein>
<dbReference type="Pfam" id="PF23410">
    <property type="entry name" value="Beta-prop_VPS8"/>
    <property type="match status" value="1"/>
</dbReference>
<keyword evidence="3" id="KW-0853">WD repeat</keyword>
<dbReference type="GO" id="GO:0006623">
    <property type="term" value="P:protein targeting to vacuole"/>
    <property type="evidence" value="ECO:0007669"/>
    <property type="project" value="InterPro"/>
</dbReference>
<dbReference type="InterPro" id="IPR001680">
    <property type="entry name" value="WD40_rpt"/>
</dbReference>
<dbReference type="GO" id="GO:0008270">
    <property type="term" value="F:zinc ion binding"/>
    <property type="evidence" value="ECO:0007669"/>
    <property type="project" value="UniProtKB-KW"/>
</dbReference>
<gene>
    <name evidence="6" type="ORF">CCAM_LOCUS37490</name>
</gene>
<proteinExistence type="inferred from homology"/>
<reference evidence="6 7" key="1">
    <citation type="submission" date="2018-04" db="EMBL/GenBank/DDBJ databases">
        <authorList>
            <person name="Vogel A."/>
        </authorList>
    </citation>
    <scope>NUCLEOTIDE SEQUENCE [LARGE SCALE GENOMIC DNA]</scope>
</reference>
<feature type="compositionally biased region" description="Low complexity" evidence="4">
    <location>
        <begin position="42"/>
        <end position="51"/>
    </location>
</feature>
<dbReference type="Proteomes" id="UP000595140">
    <property type="component" value="Unassembled WGS sequence"/>
</dbReference>
<name>A0A484N6V8_9ASTE</name>
<dbReference type="EMBL" id="OOIL02005600">
    <property type="protein sequence ID" value="VFQ95714.1"/>
    <property type="molecule type" value="Genomic_DNA"/>
</dbReference>
<feature type="region of interest" description="Disordered" evidence="4">
    <location>
        <begin position="1773"/>
        <end position="1793"/>
    </location>
</feature>
<evidence type="ECO:0000256" key="2">
    <source>
        <dbReference type="PROSITE-ProRule" id="PRU00175"/>
    </source>
</evidence>
<feature type="region of interest" description="Disordered" evidence="4">
    <location>
        <begin position="1"/>
        <end position="96"/>
    </location>
</feature>
<keyword evidence="2" id="KW-0862">Zinc</keyword>
<dbReference type="SMART" id="SM00320">
    <property type="entry name" value="WD40"/>
    <property type="match status" value="2"/>
</dbReference>
<accession>A0A484N6V8</accession>
<feature type="compositionally biased region" description="Basic and acidic residues" evidence="4">
    <location>
        <begin position="25"/>
        <end position="34"/>
    </location>
</feature>
<evidence type="ECO:0000256" key="4">
    <source>
        <dbReference type="SAM" id="MobiDB-lite"/>
    </source>
</evidence>
<feature type="domain" description="RING-type" evidence="5">
    <location>
        <begin position="1716"/>
        <end position="1762"/>
    </location>
</feature>
<feature type="compositionally biased region" description="Polar residues" evidence="4">
    <location>
        <begin position="236"/>
        <end position="252"/>
    </location>
</feature>
<feature type="repeat" description="WD" evidence="3">
    <location>
        <begin position="479"/>
        <end position="513"/>
    </location>
</feature>
<evidence type="ECO:0000256" key="3">
    <source>
        <dbReference type="PROSITE-ProRule" id="PRU00221"/>
    </source>
</evidence>
<feature type="compositionally biased region" description="Basic and acidic residues" evidence="4">
    <location>
        <begin position="302"/>
        <end position="319"/>
    </location>
</feature>
<sequence>MAELDLESILHSHSHAASDDEEDEGHFFHRRTVDEILLNHASSSSSSSSPSHTPPHSPSTVYRRQAQSDCSSVSSSSETLRLPHSQSLSSSELKPSGSIISGIKSDDFSYSPQFLAGVIRSNAKPGAALAAAAAASRSFPTRKAAAIRRAVSSSVTQHDADVVSLVATEGVSSFEVTQAVTLDNCPPAQLQMTNLSDSSGDLVDDSIQAQESSRGGSGVFAKGDDDNDGGLLVSRADNSSQGSSTSPVETSIRSPIRTEMFFDIAGDSVEPKLLANEVMNVHAETASNVEGNLDDEVTPAVHERHQDKMGSELGDHDVLSEGGDDSSDNGFADTLQEKQMQEEGESSVMVTEKKVVPSLSPIEQAEELEKKQTFAGMYWEEGAAAQPMMLEGIRRESTPLGYFDVNAENALTRIFSSEKFRQDHGSPQVLAVHLNYIAVGMSKGLVVIVRSRYTPLHADDMDSKMSMLSLPGERAHVPVTSLCFNHQGDLLFAGYGDGQYTVWDVQKAYDVRTMTEHKAPIVHLFILSQDSRQFYVVSGDCKGIVKLIRFSVPWLNRISISKSTKLLDETTSTVVCASPLLFGDSLGSALTPSLDNTTVPSGGVGSMMGGMVGGYTGWKLFDGPSQGDEGVVVFVSHQSALVAKVIPDIKVYAQLPRPNGVSEGSIPYAAWKSFVSAESSHRVSLLAIAWDRKIQVAKLIKSDLKVCWEWDLDSSAVGVAWLDDQMLIILTSMGKLCLFEKDGNMIHQTSFSTDGLQGDEAHHNCIAVRGASVYILGTSQLVVSRLLPWKERIEFMRRAGDWIGAMSMGMALYDGQAYGVIDLPRSLVDIQKTVMPYLVELLLSYVEEVFSYISVASNSQSGKLWQSDKSNDRDQQMPPEIKEQYARVGGVAIEFCLHIKRTDVLFDEIWKRFENEKQQVFLPFVVDVCASLSLSFNVFHPVKRADHGCSFPPSDADTFLELLEPYVLKDMLGSLPPEIMQALVEHYSNNGWLQRVEQCVLHMDISSLDFNQVIRICREHMLYGAVIYLFNKGLGDFKAPLEELFSVIRISKGDTAARLGYKVLVYLKYCFQGLAFPPGHGTLSTEILPLLRKELVHFLLEGSCTSSSLAITSFTVNELHPNLLYLLQLDTQATLDTLRFAFVEDDPQFNHVSGDSTNLYTNSAEVKGLSEGQNLVQELIGVLAEILDANLFQSSNPCSKDDGISIDRWPSERERTHILDFIAYFVSCEKAKISRGTLSQIAEYLTSRTDSSISVSESKAVLKRRQKQLVSLLEILPEDEWDTPNLLHLCERVQFQQVCGLIHSIRHQYLAALDSYIKDMDEPIHAFSFIHDMLHQVGNRDSDAFRSAVLSRIPDLVKLSREATFFLVVSHFEEKFEYILSMLRSHPESLFLYLKTLFEIQSSKTLNFSSIRNDNVLEFPCQNKGTHQSEKIQTYLEALSTCPKVMQDYPFLMTDEMTELYLELLCEYERNSVCKFLESLESYRVEHCLRLCLEHGIRDAAAFLFERVGDIGSALSLLLDSLDEKFITLDASIEEELCDAQLKHFNQMLETKEVNDILEMVRNCILMCQRNSPRLDPVESEGLWFELLVSFCEPLMEPYSGNIKDQGACRIKWKVSQSHKNAEVLRKLLSFFIKEIAEGMIGYVRLPTIMLKLLSENGSQEFGDFKTTIMGILGTFDFEKRILDTAKSLIEDDTYYTMSLLKRGAVHGYVPRSLECCACNFLLSRTSSSVQIFRCGHAMHLHCELPDNGEPSKVSSVGCPVCVPRKSSHRSRSKSMFSENGLVSKTSRSQQGHGINALHPYENDFLDISSGPHPVSRFEVLSKLQKDQRPSHIEEMPNLRLAPPALYHEKVNKRIDFHTGESSSNVEKPNKFTDKKLKGSAIRFPLKSNIFGKGKSLKR</sequence>
<dbReference type="InterPro" id="IPR001841">
    <property type="entry name" value="Znf_RING"/>
</dbReference>
<organism evidence="6 7">
    <name type="scientific">Cuscuta campestris</name>
    <dbReference type="NCBI Taxonomy" id="132261"/>
    <lineage>
        <taxon>Eukaryota</taxon>
        <taxon>Viridiplantae</taxon>
        <taxon>Streptophyta</taxon>
        <taxon>Embryophyta</taxon>
        <taxon>Tracheophyta</taxon>
        <taxon>Spermatophyta</taxon>
        <taxon>Magnoliopsida</taxon>
        <taxon>eudicotyledons</taxon>
        <taxon>Gunneridae</taxon>
        <taxon>Pentapetalae</taxon>
        <taxon>asterids</taxon>
        <taxon>lamiids</taxon>
        <taxon>Solanales</taxon>
        <taxon>Convolvulaceae</taxon>
        <taxon>Cuscuteae</taxon>
        <taxon>Cuscuta</taxon>
        <taxon>Cuscuta subgen. Grammica</taxon>
        <taxon>Cuscuta sect. Cleistogrammica</taxon>
    </lineage>
</organism>
<dbReference type="Pfam" id="PF12816">
    <property type="entry name" value="TPR_Vps8"/>
    <property type="match status" value="1"/>
</dbReference>
<dbReference type="OrthoDB" id="289913at2759"/>
<keyword evidence="2" id="KW-0479">Metal-binding</keyword>
<dbReference type="PANTHER" id="PTHR12616:SF8">
    <property type="entry name" value="VACUOLAR PROTEIN SORTING-ASSOCIATED PROTEIN 8 HOMOLOG"/>
    <property type="match status" value="1"/>
</dbReference>
<dbReference type="PANTHER" id="PTHR12616">
    <property type="entry name" value="VACUOLAR PROTEIN SORTING VPS41"/>
    <property type="match status" value="1"/>
</dbReference>
<evidence type="ECO:0000313" key="6">
    <source>
        <dbReference type="EMBL" id="VFQ95714.1"/>
    </source>
</evidence>
<feature type="region of interest" description="Disordered" evidence="4">
    <location>
        <begin position="302"/>
        <end position="331"/>
    </location>
</feature>
<dbReference type="SUPFAM" id="SSF50978">
    <property type="entry name" value="WD40 repeat-like"/>
    <property type="match status" value="1"/>
</dbReference>
<evidence type="ECO:0000313" key="7">
    <source>
        <dbReference type="Proteomes" id="UP000595140"/>
    </source>
</evidence>
<feature type="compositionally biased region" description="Low complexity" evidence="4">
    <location>
        <begin position="68"/>
        <end position="96"/>
    </location>
</feature>
<dbReference type="InterPro" id="IPR015943">
    <property type="entry name" value="WD40/YVTN_repeat-like_dom_sf"/>
</dbReference>
<dbReference type="PROSITE" id="PS50082">
    <property type="entry name" value="WD_REPEATS_2"/>
    <property type="match status" value="1"/>
</dbReference>
<dbReference type="InterPro" id="IPR045111">
    <property type="entry name" value="Vps41/Vps8"/>
</dbReference>
<comment type="similarity">
    <text evidence="1">Belongs to the VPS8 family.</text>
</comment>
<dbReference type="InterPro" id="IPR025941">
    <property type="entry name" value="Vps8_central_dom"/>
</dbReference>
<feature type="compositionally biased region" description="Polar residues" evidence="4">
    <location>
        <begin position="1776"/>
        <end position="1793"/>
    </location>
</feature>
<dbReference type="GO" id="GO:0005770">
    <property type="term" value="C:late endosome"/>
    <property type="evidence" value="ECO:0007669"/>
    <property type="project" value="TreeGrafter"/>
</dbReference>
<keyword evidence="7" id="KW-1185">Reference proteome</keyword>
<dbReference type="GO" id="GO:0030897">
    <property type="term" value="C:HOPS complex"/>
    <property type="evidence" value="ECO:0007669"/>
    <property type="project" value="TreeGrafter"/>
</dbReference>
<feature type="region of interest" description="Disordered" evidence="4">
    <location>
        <begin position="208"/>
        <end position="252"/>
    </location>
</feature>
<dbReference type="Gene3D" id="2.130.10.10">
    <property type="entry name" value="YVTN repeat-like/Quinoprotein amine dehydrogenase"/>
    <property type="match status" value="1"/>
</dbReference>
<evidence type="ECO:0000256" key="1">
    <source>
        <dbReference type="ARBA" id="ARBA00009422"/>
    </source>
</evidence>
<keyword evidence="2" id="KW-0863">Zinc-finger</keyword>
<evidence type="ECO:0000259" key="5">
    <source>
        <dbReference type="PROSITE" id="PS50089"/>
    </source>
</evidence>